<sequence>MLDDICGAARETHPAMLIISPSSPSCGRESRLPIRGTCPRFAASLLPFTQLRALEQLKIIDFLMISSWSDKFPLCTSWSEQQSSLSSPPPLPQNGTIIVVTDQLVPGDVRSSRFCGLMQPEA</sequence>
<accession>A0AAD8YY39</accession>
<gene>
    <name evidence="1" type="ORF">P4O66_016574</name>
</gene>
<dbReference type="EMBL" id="JAROKS010000023">
    <property type="protein sequence ID" value="KAK1788111.1"/>
    <property type="molecule type" value="Genomic_DNA"/>
</dbReference>
<evidence type="ECO:0000313" key="1">
    <source>
        <dbReference type="EMBL" id="KAK1788111.1"/>
    </source>
</evidence>
<reference evidence="1" key="1">
    <citation type="submission" date="2023-03" db="EMBL/GenBank/DDBJ databases">
        <title>Electrophorus voltai genome.</title>
        <authorList>
            <person name="Bian C."/>
        </authorList>
    </citation>
    <scope>NUCLEOTIDE SEQUENCE</scope>
    <source>
        <strain evidence="1">CB-2022</strain>
        <tissue evidence="1">Muscle</tissue>
    </source>
</reference>
<dbReference type="Proteomes" id="UP001239994">
    <property type="component" value="Unassembled WGS sequence"/>
</dbReference>
<protein>
    <submittedName>
        <fullName evidence="1">Uncharacterized protein</fullName>
    </submittedName>
</protein>
<proteinExistence type="predicted"/>
<name>A0AAD8YY39_9TELE</name>
<organism evidence="1 2">
    <name type="scientific">Electrophorus voltai</name>
    <dbReference type="NCBI Taxonomy" id="2609070"/>
    <lineage>
        <taxon>Eukaryota</taxon>
        <taxon>Metazoa</taxon>
        <taxon>Chordata</taxon>
        <taxon>Craniata</taxon>
        <taxon>Vertebrata</taxon>
        <taxon>Euteleostomi</taxon>
        <taxon>Actinopterygii</taxon>
        <taxon>Neopterygii</taxon>
        <taxon>Teleostei</taxon>
        <taxon>Ostariophysi</taxon>
        <taxon>Gymnotiformes</taxon>
        <taxon>Gymnotoidei</taxon>
        <taxon>Gymnotidae</taxon>
        <taxon>Electrophorus</taxon>
    </lineage>
</organism>
<evidence type="ECO:0000313" key="2">
    <source>
        <dbReference type="Proteomes" id="UP001239994"/>
    </source>
</evidence>
<comment type="caution">
    <text evidence="1">The sequence shown here is derived from an EMBL/GenBank/DDBJ whole genome shotgun (WGS) entry which is preliminary data.</text>
</comment>
<keyword evidence="2" id="KW-1185">Reference proteome</keyword>
<dbReference type="AlphaFoldDB" id="A0AAD8YY39"/>